<evidence type="ECO:0000256" key="1">
    <source>
        <dbReference type="SAM" id="SignalP"/>
    </source>
</evidence>
<evidence type="ECO:0000313" key="3">
    <source>
        <dbReference type="Proteomes" id="UP000641514"/>
    </source>
</evidence>
<protein>
    <recommendedName>
        <fullName evidence="4">WxL domain-containing protein</fullName>
    </recommendedName>
</protein>
<dbReference type="EMBL" id="BMJH01000001">
    <property type="protein sequence ID" value="GGC54337.1"/>
    <property type="molecule type" value="Genomic_DNA"/>
</dbReference>
<evidence type="ECO:0000313" key="2">
    <source>
        <dbReference type="EMBL" id="GGC54337.1"/>
    </source>
</evidence>
<dbReference type="Proteomes" id="UP000641514">
    <property type="component" value="Unassembled WGS sequence"/>
</dbReference>
<accession>A0A916U0B2</accession>
<name>A0A916U0B2_9ACTN</name>
<keyword evidence="1" id="KW-0732">Signal</keyword>
<gene>
    <name evidence="2" type="ORF">GCM10011410_03370</name>
</gene>
<sequence>MRSSTKVGAAVFATAALLLPGAVAQAQLDSGNTIVTAELLAGALTITPPVAATLVPELDGLSASGPVLAILVSDLRLSNAGWSTTAVITDFTDSLLSQTITASNVTYTPDSAITTGVVTVTPSGTETIDTAKTVQSATASGANTATWNADLVLNTAGAAAGVYLATLTHSVF</sequence>
<proteinExistence type="predicted"/>
<keyword evidence="3" id="KW-1185">Reference proteome</keyword>
<organism evidence="2 3">
    <name type="scientific">Hoyosella rhizosphaerae</name>
    <dbReference type="NCBI Taxonomy" id="1755582"/>
    <lineage>
        <taxon>Bacteria</taxon>
        <taxon>Bacillati</taxon>
        <taxon>Actinomycetota</taxon>
        <taxon>Actinomycetes</taxon>
        <taxon>Mycobacteriales</taxon>
        <taxon>Hoyosellaceae</taxon>
        <taxon>Hoyosella</taxon>
    </lineage>
</organism>
<reference evidence="2" key="1">
    <citation type="journal article" date="2014" name="Int. J. Syst. Evol. Microbiol.">
        <title>Complete genome sequence of Corynebacterium casei LMG S-19264T (=DSM 44701T), isolated from a smear-ripened cheese.</title>
        <authorList>
            <consortium name="US DOE Joint Genome Institute (JGI-PGF)"/>
            <person name="Walter F."/>
            <person name="Albersmeier A."/>
            <person name="Kalinowski J."/>
            <person name="Ruckert C."/>
        </authorList>
    </citation>
    <scope>NUCLEOTIDE SEQUENCE</scope>
    <source>
        <strain evidence="2">CGMCC 1.15478</strain>
    </source>
</reference>
<feature type="chain" id="PRO_5036696601" description="WxL domain-containing protein" evidence="1">
    <location>
        <begin position="27"/>
        <end position="172"/>
    </location>
</feature>
<reference evidence="2" key="2">
    <citation type="submission" date="2020-09" db="EMBL/GenBank/DDBJ databases">
        <authorList>
            <person name="Sun Q."/>
            <person name="Zhou Y."/>
        </authorList>
    </citation>
    <scope>NUCLEOTIDE SEQUENCE</scope>
    <source>
        <strain evidence="2">CGMCC 1.15478</strain>
    </source>
</reference>
<dbReference type="RefSeq" id="WP_188670048.1">
    <property type="nucleotide sequence ID" value="NZ_BMJH01000001.1"/>
</dbReference>
<comment type="caution">
    <text evidence="2">The sequence shown here is derived from an EMBL/GenBank/DDBJ whole genome shotgun (WGS) entry which is preliminary data.</text>
</comment>
<feature type="signal peptide" evidence="1">
    <location>
        <begin position="1"/>
        <end position="26"/>
    </location>
</feature>
<dbReference type="AlphaFoldDB" id="A0A916U0B2"/>
<evidence type="ECO:0008006" key="4">
    <source>
        <dbReference type="Google" id="ProtNLM"/>
    </source>
</evidence>